<comment type="caution">
    <text evidence="1">The sequence shown here is derived from an EMBL/GenBank/DDBJ whole genome shotgun (WGS) entry which is preliminary data.</text>
</comment>
<accession>A0ABV7Z7N8</accession>
<dbReference type="Proteomes" id="UP001595803">
    <property type="component" value="Unassembled WGS sequence"/>
</dbReference>
<keyword evidence="2" id="KW-1185">Reference proteome</keyword>
<dbReference type="InterPro" id="IPR016541">
    <property type="entry name" value="UCP008505"/>
</dbReference>
<organism evidence="1 2">
    <name type="scientific">Deinococcus rufus</name>
    <dbReference type="NCBI Taxonomy" id="2136097"/>
    <lineage>
        <taxon>Bacteria</taxon>
        <taxon>Thermotogati</taxon>
        <taxon>Deinococcota</taxon>
        <taxon>Deinococci</taxon>
        <taxon>Deinococcales</taxon>
        <taxon>Deinococcaceae</taxon>
        <taxon>Deinococcus</taxon>
    </lineage>
</organism>
<proteinExistence type="predicted"/>
<protein>
    <submittedName>
        <fullName evidence="1">DUF4411 family protein</fullName>
    </submittedName>
</protein>
<dbReference type="RefSeq" id="WP_322473403.1">
    <property type="nucleotide sequence ID" value="NZ_JBHRZG010000004.1"/>
</dbReference>
<dbReference type="InterPro" id="IPR029060">
    <property type="entry name" value="PIN-like_dom_sf"/>
</dbReference>
<name>A0ABV7Z7N8_9DEIO</name>
<evidence type="ECO:0000313" key="2">
    <source>
        <dbReference type="Proteomes" id="UP001595803"/>
    </source>
</evidence>
<gene>
    <name evidence="1" type="ORF">ACFOSB_04595</name>
</gene>
<evidence type="ECO:0000313" key="1">
    <source>
        <dbReference type="EMBL" id="MFC3832126.1"/>
    </source>
</evidence>
<sequence>MAYCLDSSSLIHAWSRTYPIEHFPSLWANIKNGIDSGLIFVCRDVLLELEKKDDGLHDWLKQNLTESQMLDLDGEVQNQLRIILADYPKFVESRGIRNGADPIVIATSKAHDLTVVSEEQLSLDGKRVKIPNVCQDIGVNCINFMTLIKEVKLRI</sequence>
<dbReference type="SUPFAM" id="SSF88723">
    <property type="entry name" value="PIN domain-like"/>
    <property type="match status" value="1"/>
</dbReference>
<dbReference type="Pfam" id="PF14367">
    <property type="entry name" value="DUF4411"/>
    <property type="match status" value="1"/>
</dbReference>
<dbReference type="EMBL" id="JBHRZG010000004">
    <property type="protein sequence ID" value="MFC3832126.1"/>
    <property type="molecule type" value="Genomic_DNA"/>
</dbReference>
<reference evidence="2" key="1">
    <citation type="journal article" date="2019" name="Int. J. Syst. Evol. Microbiol.">
        <title>The Global Catalogue of Microorganisms (GCM) 10K type strain sequencing project: providing services to taxonomists for standard genome sequencing and annotation.</title>
        <authorList>
            <consortium name="The Broad Institute Genomics Platform"/>
            <consortium name="The Broad Institute Genome Sequencing Center for Infectious Disease"/>
            <person name="Wu L."/>
            <person name="Ma J."/>
        </authorList>
    </citation>
    <scope>NUCLEOTIDE SEQUENCE [LARGE SCALE GENOMIC DNA]</scope>
    <source>
        <strain evidence="2">CCTCC AB 2017081</strain>
    </source>
</reference>